<dbReference type="Pfam" id="PF00293">
    <property type="entry name" value="NUDIX"/>
    <property type="match status" value="1"/>
</dbReference>
<evidence type="ECO:0000259" key="4">
    <source>
        <dbReference type="PROSITE" id="PS51462"/>
    </source>
</evidence>
<gene>
    <name evidence="5" type="ORF">DF223_09360</name>
</gene>
<reference evidence="6" key="1">
    <citation type="submission" date="2018-04" db="EMBL/GenBank/DDBJ databases">
        <authorList>
            <person name="Liu S."/>
            <person name="Wang Z."/>
            <person name="Li J."/>
        </authorList>
    </citation>
    <scope>NUCLEOTIDE SEQUENCE [LARGE SCALE GENOMIC DNA]</scope>
    <source>
        <strain evidence="6">622</strain>
    </source>
</reference>
<dbReference type="EMBL" id="QEFB01000009">
    <property type="protein sequence ID" value="PWC06898.1"/>
    <property type="molecule type" value="Genomic_DNA"/>
</dbReference>
<dbReference type="InterPro" id="IPR000086">
    <property type="entry name" value="NUDIX_hydrolase_dom"/>
</dbReference>
<feature type="domain" description="Nudix hydrolase" evidence="4">
    <location>
        <begin position="167"/>
        <end position="294"/>
    </location>
</feature>
<evidence type="ECO:0000313" key="6">
    <source>
        <dbReference type="Proteomes" id="UP000244962"/>
    </source>
</evidence>
<dbReference type="SUPFAM" id="SSF55811">
    <property type="entry name" value="Nudix"/>
    <property type="match status" value="1"/>
</dbReference>
<dbReference type="PANTHER" id="PTHR43046:SF14">
    <property type="entry name" value="MUTT_NUDIX FAMILY PROTEIN"/>
    <property type="match status" value="1"/>
</dbReference>
<protein>
    <recommendedName>
        <fullName evidence="4">Nudix hydrolase domain-containing protein</fullName>
    </recommendedName>
</protein>
<keyword evidence="6" id="KW-1185">Reference proteome</keyword>
<dbReference type="InterPro" id="IPR015797">
    <property type="entry name" value="NUDIX_hydrolase-like_dom_sf"/>
</dbReference>
<dbReference type="CDD" id="cd04690">
    <property type="entry name" value="NUDIX_Hydrolase"/>
    <property type="match status" value="1"/>
</dbReference>
<dbReference type="Gene3D" id="3.90.79.10">
    <property type="entry name" value="Nucleoside Triphosphate Pyrophosphohydrolase"/>
    <property type="match status" value="1"/>
</dbReference>
<organism evidence="5 6">
    <name type="scientific">Mycetocola zhujimingii</name>
    <dbReference type="NCBI Taxonomy" id="2079792"/>
    <lineage>
        <taxon>Bacteria</taxon>
        <taxon>Bacillati</taxon>
        <taxon>Actinomycetota</taxon>
        <taxon>Actinomycetes</taxon>
        <taxon>Micrococcales</taxon>
        <taxon>Microbacteriaceae</taxon>
        <taxon>Mycetocola</taxon>
    </lineage>
</organism>
<sequence>MLTHRESLGIRGLVAVCTPFAGSRYAKYVLGQTLRAFSPTDDTIVLLGRDSSVNSEIVSIFGPFDPHVPDGSVLVGATNVQVPVSGHFRILHAPDTIDAAADAVGLLANRPAGHGEDPVASADDAFGSDDGTTVIDDSPSSDAAPASVSTPTEATAANAPTLAQDHPDILVSAVALVRDRRVLMVRARGRDVLYMPGGKIDDGETAMDAAVREAREEVAVGLVPGTVHQLFTVVTQAHGEPDGRQVRMVVFSGVPDAEPRPSAEVSEVHWVTTADADRCPPAGTEVLKQLAALDLID</sequence>
<accession>A0A2U1TDD1</accession>
<proteinExistence type="predicted"/>
<evidence type="ECO:0000256" key="3">
    <source>
        <dbReference type="SAM" id="MobiDB-lite"/>
    </source>
</evidence>
<dbReference type="GO" id="GO:0016787">
    <property type="term" value="F:hydrolase activity"/>
    <property type="evidence" value="ECO:0007669"/>
    <property type="project" value="UniProtKB-KW"/>
</dbReference>
<comment type="caution">
    <text evidence="5">The sequence shown here is derived from an EMBL/GenBank/DDBJ whole genome shotgun (WGS) entry which is preliminary data.</text>
</comment>
<evidence type="ECO:0000313" key="5">
    <source>
        <dbReference type="EMBL" id="PWC06898.1"/>
    </source>
</evidence>
<evidence type="ECO:0000256" key="2">
    <source>
        <dbReference type="ARBA" id="ARBA00022801"/>
    </source>
</evidence>
<keyword evidence="2" id="KW-0378">Hydrolase</keyword>
<dbReference type="InterPro" id="IPR029058">
    <property type="entry name" value="AB_hydrolase_fold"/>
</dbReference>
<feature type="region of interest" description="Disordered" evidence="3">
    <location>
        <begin position="112"/>
        <end position="161"/>
    </location>
</feature>
<dbReference type="Gene3D" id="3.40.50.1820">
    <property type="entry name" value="alpha/beta hydrolase"/>
    <property type="match status" value="1"/>
</dbReference>
<feature type="compositionally biased region" description="Low complexity" evidence="3">
    <location>
        <begin position="120"/>
        <end position="161"/>
    </location>
</feature>
<evidence type="ECO:0000256" key="1">
    <source>
        <dbReference type="ARBA" id="ARBA00001946"/>
    </source>
</evidence>
<name>A0A2U1TDD1_9MICO</name>
<dbReference type="PANTHER" id="PTHR43046">
    <property type="entry name" value="GDP-MANNOSE MANNOSYL HYDROLASE"/>
    <property type="match status" value="1"/>
</dbReference>
<comment type="cofactor">
    <cofactor evidence="1">
        <name>Mg(2+)</name>
        <dbReference type="ChEBI" id="CHEBI:18420"/>
    </cofactor>
</comment>
<dbReference type="AlphaFoldDB" id="A0A2U1TDD1"/>
<dbReference type="Proteomes" id="UP000244962">
    <property type="component" value="Unassembled WGS sequence"/>
</dbReference>
<dbReference type="PROSITE" id="PS51462">
    <property type="entry name" value="NUDIX"/>
    <property type="match status" value="1"/>
</dbReference>